<dbReference type="InterPro" id="IPR017853">
    <property type="entry name" value="GH"/>
</dbReference>
<dbReference type="PANTHER" id="PTHR45708:SF49">
    <property type="entry name" value="ENDOCHITINASE"/>
    <property type="match status" value="1"/>
</dbReference>
<organism evidence="13 14">
    <name type="scientific">Mucor saturninus</name>
    <dbReference type="NCBI Taxonomy" id="64648"/>
    <lineage>
        <taxon>Eukaryota</taxon>
        <taxon>Fungi</taxon>
        <taxon>Fungi incertae sedis</taxon>
        <taxon>Mucoromycota</taxon>
        <taxon>Mucoromycotina</taxon>
        <taxon>Mucoromycetes</taxon>
        <taxon>Mucorales</taxon>
        <taxon>Mucorineae</taxon>
        <taxon>Mucoraceae</taxon>
        <taxon>Mucor</taxon>
    </lineage>
</organism>
<dbReference type="InterPro" id="IPR005089">
    <property type="entry name" value="CBM19"/>
</dbReference>
<evidence type="ECO:0000256" key="7">
    <source>
        <dbReference type="ARBA" id="ARBA00023326"/>
    </source>
</evidence>
<feature type="compositionally biased region" description="Low complexity" evidence="10">
    <location>
        <begin position="316"/>
        <end position="339"/>
    </location>
</feature>
<dbReference type="Gene3D" id="3.20.20.80">
    <property type="entry name" value="Glycosidases"/>
    <property type="match status" value="1"/>
</dbReference>
<feature type="signal peptide" evidence="11">
    <location>
        <begin position="1"/>
        <end position="21"/>
    </location>
</feature>
<evidence type="ECO:0000256" key="9">
    <source>
        <dbReference type="RuleBase" id="RU004453"/>
    </source>
</evidence>
<dbReference type="GO" id="GO:0008843">
    <property type="term" value="F:endochitinase activity"/>
    <property type="evidence" value="ECO:0007669"/>
    <property type="project" value="UniProtKB-EC"/>
</dbReference>
<comment type="caution">
    <text evidence="13">The sequence shown here is derived from an EMBL/GenBank/DDBJ whole genome shotgun (WGS) entry which is preliminary data.</text>
</comment>
<dbReference type="PANTHER" id="PTHR45708">
    <property type="entry name" value="ENDOCHITINASE"/>
    <property type="match status" value="1"/>
</dbReference>
<comment type="similarity">
    <text evidence="9">Belongs to the glycosyl hydrolase 18 family.</text>
</comment>
<dbReference type="InterPro" id="IPR045321">
    <property type="entry name" value="Cts1-like"/>
</dbReference>
<feature type="domain" description="GH18" evidence="12">
    <location>
        <begin position="28"/>
        <end position="312"/>
    </location>
</feature>
<dbReference type="Pfam" id="PF03427">
    <property type="entry name" value="CBM_19"/>
    <property type="match status" value="1"/>
</dbReference>
<evidence type="ECO:0000256" key="6">
    <source>
        <dbReference type="ARBA" id="ARBA00023295"/>
    </source>
</evidence>
<feature type="compositionally biased region" description="Pro residues" evidence="10">
    <location>
        <begin position="340"/>
        <end position="349"/>
    </location>
</feature>
<keyword evidence="11" id="KW-0732">Signal</keyword>
<evidence type="ECO:0000256" key="2">
    <source>
        <dbReference type="ARBA" id="ARBA00012729"/>
    </source>
</evidence>
<evidence type="ECO:0000256" key="3">
    <source>
        <dbReference type="ARBA" id="ARBA00022801"/>
    </source>
</evidence>
<evidence type="ECO:0000256" key="10">
    <source>
        <dbReference type="SAM" id="MobiDB-lite"/>
    </source>
</evidence>
<dbReference type="GO" id="GO:0000272">
    <property type="term" value="P:polysaccharide catabolic process"/>
    <property type="evidence" value="ECO:0007669"/>
    <property type="project" value="UniProtKB-KW"/>
</dbReference>
<keyword evidence="6 8" id="KW-0326">Glycosidase</keyword>
<evidence type="ECO:0000313" key="14">
    <source>
        <dbReference type="Proteomes" id="UP000603453"/>
    </source>
</evidence>
<dbReference type="Pfam" id="PF00704">
    <property type="entry name" value="Glyco_hydro_18"/>
    <property type="match status" value="1"/>
</dbReference>
<evidence type="ECO:0000313" key="13">
    <source>
        <dbReference type="EMBL" id="KAG2208479.1"/>
    </source>
</evidence>
<dbReference type="CDD" id="cd02877">
    <property type="entry name" value="GH18_hevamine_XipI_class_III"/>
    <property type="match status" value="1"/>
</dbReference>
<evidence type="ECO:0000256" key="4">
    <source>
        <dbReference type="ARBA" id="ARBA00023024"/>
    </source>
</evidence>
<gene>
    <name evidence="13" type="ORF">INT47_010175</name>
</gene>
<dbReference type="OrthoDB" id="6020543at2759"/>
<dbReference type="AlphaFoldDB" id="A0A8H7VBM5"/>
<dbReference type="SUPFAM" id="SSF51445">
    <property type="entry name" value="(Trans)glycosidases"/>
    <property type="match status" value="1"/>
</dbReference>
<dbReference type="InterPro" id="IPR001579">
    <property type="entry name" value="Glyco_hydro_18_chit_AS"/>
</dbReference>
<dbReference type="InterPro" id="IPR001223">
    <property type="entry name" value="Glyco_hydro18_cat"/>
</dbReference>
<feature type="chain" id="PRO_5034349899" description="chitinase" evidence="11">
    <location>
        <begin position="22"/>
        <end position="538"/>
    </location>
</feature>
<evidence type="ECO:0000256" key="8">
    <source>
        <dbReference type="RuleBase" id="RU000489"/>
    </source>
</evidence>
<dbReference type="Proteomes" id="UP000603453">
    <property type="component" value="Unassembled WGS sequence"/>
</dbReference>
<dbReference type="PROSITE" id="PS51910">
    <property type="entry name" value="GH18_2"/>
    <property type="match status" value="1"/>
</dbReference>
<keyword evidence="3 8" id="KW-0378">Hydrolase</keyword>
<evidence type="ECO:0000256" key="11">
    <source>
        <dbReference type="SAM" id="SignalP"/>
    </source>
</evidence>
<dbReference type="GO" id="GO:0008061">
    <property type="term" value="F:chitin binding"/>
    <property type="evidence" value="ECO:0007669"/>
    <property type="project" value="InterPro"/>
</dbReference>
<accession>A0A8H7VBM5</accession>
<comment type="catalytic activity">
    <reaction evidence="1">
        <text>Random endo-hydrolysis of N-acetyl-beta-D-glucosaminide (1-&gt;4)-beta-linkages in chitin and chitodextrins.</text>
        <dbReference type="EC" id="3.2.1.14"/>
    </reaction>
</comment>
<keyword evidence="14" id="KW-1185">Reference proteome</keyword>
<evidence type="ECO:0000259" key="12">
    <source>
        <dbReference type="PROSITE" id="PS51910"/>
    </source>
</evidence>
<keyword evidence="5" id="KW-0119">Carbohydrate metabolism</keyword>
<keyword evidence="4" id="KW-0146">Chitin degradation</keyword>
<sequence length="538" mass="54804">MLLRFIGITAATLLSSICVEAAYSTSKPNVFYYWGQNSAGGGSTQSSLSYYCQSGQADAVILSFLNVFNVGGLPGMNLAGACQTTFPGLQLLSCPSVGDDIRTCQGLGVKVILSLGGAAGAYSLSGDSDAAMFATTLWNLFGGGGSSTRPFGDTVIDGIDLDIEGGPSTGYAALVTAAKAKFGSGFIVGAAPQCPFPDVILGSVINAVAFDYVNVQFYNNYCSAASGSFNFATWANWASSTSPNKNVKVMLTLPGSSTAAGSGYIPMSTISTIVPQLASQYSSYGGVSIWDASQAWNNGNFASSLYSLVKGNSGTGSPPITTTTSNPATTTSYGTTPTTGLPPPGPPSGSPGSCVSNGQTCSSQGQFVCTSGGAYAVCDHSVWSVTSCPSNTVCIATADGTSIYCGYASSGSNTCSAILAVSRLRQILGGAVPQAYKGSQVGAQLTVVSSTADEFEAVINARRTVASPFSNQVTIEFTAPANVKISSVSQGTVRQVGTSVRIQANNTYNTSMAIVVGIKGTINSGIFVAPNPASLRFK</sequence>
<keyword evidence="7" id="KW-0624">Polysaccharide degradation</keyword>
<name>A0A8H7VBM5_9FUNG</name>
<reference evidence="13" key="1">
    <citation type="submission" date="2020-12" db="EMBL/GenBank/DDBJ databases">
        <title>Metabolic potential, ecology and presence of endohyphal bacteria is reflected in genomic diversity of Mucoromycotina.</title>
        <authorList>
            <person name="Muszewska A."/>
            <person name="Okrasinska A."/>
            <person name="Steczkiewicz K."/>
            <person name="Drgas O."/>
            <person name="Orlowska M."/>
            <person name="Perlinska-Lenart U."/>
            <person name="Aleksandrzak-Piekarczyk T."/>
            <person name="Szatraj K."/>
            <person name="Zielenkiewicz U."/>
            <person name="Pilsyk S."/>
            <person name="Malc E."/>
            <person name="Mieczkowski P."/>
            <person name="Kruszewska J.S."/>
            <person name="Biernat P."/>
            <person name="Pawlowska J."/>
        </authorList>
    </citation>
    <scope>NUCLEOTIDE SEQUENCE</scope>
    <source>
        <strain evidence="13">WA0000017839</strain>
    </source>
</reference>
<dbReference type="EC" id="3.2.1.14" evidence="2"/>
<dbReference type="EMBL" id="JAEPRD010000019">
    <property type="protein sequence ID" value="KAG2208479.1"/>
    <property type="molecule type" value="Genomic_DNA"/>
</dbReference>
<dbReference type="PROSITE" id="PS01095">
    <property type="entry name" value="GH18_1"/>
    <property type="match status" value="1"/>
</dbReference>
<proteinExistence type="inferred from homology"/>
<evidence type="ECO:0000256" key="1">
    <source>
        <dbReference type="ARBA" id="ARBA00000822"/>
    </source>
</evidence>
<dbReference type="GO" id="GO:0006032">
    <property type="term" value="P:chitin catabolic process"/>
    <property type="evidence" value="ECO:0007669"/>
    <property type="project" value="UniProtKB-KW"/>
</dbReference>
<dbReference type="GO" id="GO:0005576">
    <property type="term" value="C:extracellular region"/>
    <property type="evidence" value="ECO:0007669"/>
    <property type="project" value="TreeGrafter"/>
</dbReference>
<dbReference type="InterPro" id="IPR050542">
    <property type="entry name" value="Glycosyl_Hydrlase18_Chitinase"/>
</dbReference>
<protein>
    <recommendedName>
        <fullName evidence="2">chitinase</fullName>
        <ecNumber evidence="2">3.2.1.14</ecNumber>
    </recommendedName>
</protein>
<evidence type="ECO:0000256" key="5">
    <source>
        <dbReference type="ARBA" id="ARBA00023277"/>
    </source>
</evidence>
<feature type="region of interest" description="Disordered" evidence="10">
    <location>
        <begin position="316"/>
        <end position="355"/>
    </location>
</feature>